<organism evidence="1 2">
    <name type="scientific">Thanatephorus cucumeris (strain AG1-IA)</name>
    <name type="common">Rice sheath blight fungus</name>
    <name type="synonym">Rhizoctonia solani</name>
    <dbReference type="NCBI Taxonomy" id="983506"/>
    <lineage>
        <taxon>Eukaryota</taxon>
        <taxon>Fungi</taxon>
        <taxon>Dikarya</taxon>
        <taxon>Basidiomycota</taxon>
        <taxon>Agaricomycotina</taxon>
        <taxon>Agaricomycetes</taxon>
        <taxon>Cantharellales</taxon>
        <taxon>Ceratobasidiaceae</taxon>
        <taxon>Rhizoctonia</taxon>
        <taxon>Rhizoctonia solani AG-1</taxon>
    </lineage>
</organism>
<sequence length="79" mass="8323">MSYDLSILSCIPSPSRKSCVSSSSAPSAFPKSSVCYSHLHLQAPSPCVPCVCVARMISPSASYFAIDKRLIGHASDGKC</sequence>
<comment type="caution">
    <text evidence="1">The sequence shown here is derived from an EMBL/GenBank/DDBJ whole genome shotgun (WGS) entry which is preliminary data.</text>
</comment>
<reference evidence="1 2" key="1">
    <citation type="journal article" date="2013" name="Nat. Commun.">
        <title>The evolution and pathogenic mechanisms of the rice sheath blight pathogen.</title>
        <authorList>
            <person name="Zheng A."/>
            <person name="Lin R."/>
            <person name="Xu L."/>
            <person name="Qin P."/>
            <person name="Tang C."/>
            <person name="Ai P."/>
            <person name="Zhang D."/>
            <person name="Liu Y."/>
            <person name="Sun Z."/>
            <person name="Feng H."/>
            <person name="Wang Y."/>
            <person name="Chen Y."/>
            <person name="Liang X."/>
            <person name="Fu R."/>
            <person name="Li Q."/>
            <person name="Zhang J."/>
            <person name="Yu X."/>
            <person name="Xie Z."/>
            <person name="Ding L."/>
            <person name="Guan P."/>
            <person name="Tang J."/>
            <person name="Liang Y."/>
            <person name="Wang S."/>
            <person name="Deng Q."/>
            <person name="Li S."/>
            <person name="Zhu J."/>
            <person name="Wang L."/>
            <person name="Liu H."/>
            <person name="Li P."/>
        </authorList>
    </citation>
    <scope>NUCLEOTIDE SEQUENCE [LARGE SCALE GENOMIC DNA]</scope>
    <source>
        <strain evidence="2">AG-1 IA</strain>
    </source>
</reference>
<dbReference type="EMBL" id="AFRT01002587">
    <property type="protein sequence ID" value="ELU37537.1"/>
    <property type="molecule type" value="Genomic_DNA"/>
</dbReference>
<accession>L8WLA7</accession>
<protein>
    <submittedName>
        <fullName evidence="1">Uncharacterized protein</fullName>
    </submittedName>
</protein>
<name>L8WLA7_THACA</name>
<dbReference type="AlphaFoldDB" id="L8WLA7"/>
<evidence type="ECO:0000313" key="2">
    <source>
        <dbReference type="Proteomes" id="UP000011668"/>
    </source>
</evidence>
<dbReference type="Proteomes" id="UP000011668">
    <property type="component" value="Unassembled WGS sequence"/>
</dbReference>
<evidence type="ECO:0000313" key="1">
    <source>
        <dbReference type="EMBL" id="ELU37537.1"/>
    </source>
</evidence>
<keyword evidence="2" id="KW-1185">Reference proteome</keyword>
<proteinExistence type="predicted"/>
<gene>
    <name evidence="1" type="ORF">AG1IA_08435</name>
</gene>
<dbReference type="HOGENOM" id="CLU_2607661_0_0_1"/>